<sequence length="1094" mass="124494">MSMLDDPNFVGPDDDDDMDEANQVVEDDDDDAATQDAETEDVDYAPELGDDAVISSAKKEVARAEAERLKNQSKQKKEMLERMREQQNALASMGEADRAKHRINFLLKQAEIFQHFASDAAIKEAKKAKAKGRGTRKEEDEDAELLRDEDDGGLAAGHRLQVQPSIITGGTLREYQMQGLNWMIHLYDNGINGILADEMGLGKTLQTISLVAYLYEHRGITGPHIVITPKSTLGNWVNEFRRFCPIIRVTKFHGNNEERLQQKETSCAPGRFDVVVTSYEMVIKEKNHFKRFHWRYIIIDEAHRIKNENSRLSQVVRQLKTNYRLLITGTPLQNNLHELWALLNFLLPEIFSSAEKFEEWFSMGDGSKEKEAEVVQQLHKVLRPFLLRRVKSDVERGLPPKKETILKIGMSEMQKKWYAALLQKDVDALNGGADRAKLLNVVMQLRKCCNHPYLFQGAEPGPPFITGEHLVENSGKLVLLDKLLPRLKERESRVLIFSQMTRMIDILEDYCLYRGYGYCRIDGNTGGDDRDNMIEEFNRPNSSKFIFLLSTRAGGLGINLATADIVVLYDSDWNPQMDLQAMDRAHRIGQKKEVQVFRFCIENSIEEKVIEKAYKKLRLDALVIQQGRLTENNATKVNKDDLINMVRYGAELVFSSDSSNITDADIDAIIKKGERDTADLNQKMQQFTENAMKFTMDGGMAYDFKDEDDDRADIGDLKAIMGSNWVDPPKRERKRHMLNYNDAEYYKNAMKAGAKGDPRGPRLPKMPVLQDFQFYNVTRIQELYEKEHLYETHKHAMAAKEAALKNQGASEEALAEALAASPDDPQPLTEEEQAEREQLLEDGFKEWTKRDFNAFVRACEKYGRENIPQIAAEVDGKTEEEVREYAKVFWKRFRDLSDWEKVIKNIERGEQKIQRQQDIMNAVAAKLERYKNPWQELKIQYGANKGKAYTEEEDRFILCMVHKLGYGNWDDLKAEIRKSWRFRFDWFFKSRTPQELGRRCETLIRLIEKENEDMKEETDKGTRGRGGGGGGRGGGRGGRGGGAAGAEGAGTGRKRKSTAAAGASAAATPAMGGTPQPCSEDGSPQPPDRKKGRA</sequence>
<dbReference type="InterPro" id="IPR044754">
    <property type="entry name" value="Isw1/2_DEXHc"/>
</dbReference>
<evidence type="ECO:0000256" key="7">
    <source>
        <dbReference type="ARBA" id="ARBA00022840"/>
    </source>
</evidence>
<dbReference type="PANTHER" id="PTHR45623">
    <property type="entry name" value="CHROMODOMAIN-HELICASE-DNA-BINDING PROTEIN 3-RELATED-RELATED"/>
    <property type="match status" value="1"/>
</dbReference>
<dbReference type="GO" id="GO:0003677">
    <property type="term" value="F:DNA binding"/>
    <property type="evidence" value="ECO:0007669"/>
    <property type="project" value="InterPro"/>
</dbReference>
<evidence type="ECO:0000256" key="8">
    <source>
        <dbReference type="ARBA" id="ARBA00022853"/>
    </source>
</evidence>
<dbReference type="InterPro" id="IPR000330">
    <property type="entry name" value="SNF2_N"/>
</dbReference>
<dbReference type="PROSITE" id="PS51194">
    <property type="entry name" value="HELICASE_CTER"/>
    <property type="match status" value="1"/>
</dbReference>
<feature type="region of interest" description="Disordered" evidence="10">
    <location>
        <begin position="1011"/>
        <end position="1094"/>
    </location>
</feature>
<dbReference type="PANTHER" id="PTHR45623:SF49">
    <property type="entry name" value="SWI_SNF-RELATED MATRIX-ASSOCIATED ACTIN-DEPENDENT REGULATOR OF CHROMATIN SUBFAMILY A MEMBER 5"/>
    <property type="match status" value="1"/>
</dbReference>
<dbReference type="SMART" id="SM00717">
    <property type="entry name" value="SANT"/>
    <property type="match status" value="2"/>
</dbReference>
<proteinExistence type="inferred from homology"/>
<dbReference type="GO" id="GO:0042393">
    <property type="term" value="F:histone binding"/>
    <property type="evidence" value="ECO:0007669"/>
    <property type="project" value="TreeGrafter"/>
</dbReference>
<dbReference type="FunFam" id="3.40.50.10810:FF:000101">
    <property type="entry name" value="SWI/SNF-related, matrix-associated, actin-dependent regulator of"/>
    <property type="match status" value="1"/>
</dbReference>
<evidence type="ECO:0000259" key="13">
    <source>
        <dbReference type="PROSITE" id="PS51293"/>
    </source>
</evidence>
<dbReference type="CDD" id="cd18793">
    <property type="entry name" value="SF2_C_SNF"/>
    <property type="match status" value="1"/>
</dbReference>
<evidence type="ECO:0000256" key="1">
    <source>
        <dbReference type="ARBA" id="ARBA00004123"/>
    </source>
</evidence>
<dbReference type="GO" id="GO:0140658">
    <property type="term" value="F:ATP-dependent chromatin remodeler activity"/>
    <property type="evidence" value="ECO:0007669"/>
    <property type="project" value="TreeGrafter"/>
</dbReference>
<evidence type="ECO:0000256" key="4">
    <source>
        <dbReference type="ARBA" id="ARBA00022737"/>
    </source>
</evidence>
<comment type="similarity">
    <text evidence="2">Belongs to the SNF2/RAD54 helicase family. ISWI subfamily.</text>
</comment>
<dbReference type="Pfam" id="PF00176">
    <property type="entry name" value="SNF2-rel_dom"/>
    <property type="match status" value="1"/>
</dbReference>
<evidence type="ECO:0000256" key="10">
    <source>
        <dbReference type="SAM" id="MobiDB-lite"/>
    </source>
</evidence>
<dbReference type="FunFam" id="3.40.50.300:FF:000082">
    <property type="entry name" value="ISWI chromatin remodeling complex ATPase ISW1"/>
    <property type="match status" value="1"/>
</dbReference>
<dbReference type="InterPro" id="IPR036306">
    <property type="entry name" value="ISWI_HAND-dom_sf"/>
</dbReference>
<feature type="compositionally biased region" description="Basic and acidic residues" evidence="10">
    <location>
        <begin position="57"/>
        <end position="77"/>
    </location>
</feature>
<dbReference type="InterPro" id="IPR009057">
    <property type="entry name" value="Homeodomain-like_sf"/>
</dbReference>
<dbReference type="EMBL" id="BRXU01000011">
    <property type="protein sequence ID" value="GLC54776.1"/>
    <property type="molecule type" value="Genomic_DNA"/>
</dbReference>
<evidence type="ECO:0000256" key="9">
    <source>
        <dbReference type="ARBA" id="ARBA00023242"/>
    </source>
</evidence>
<dbReference type="InterPro" id="IPR049730">
    <property type="entry name" value="SNF2/RAD54-like_C"/>
</dbReference>
<evidence type="ECO:0000259" key="11">
    <source>
        <dbReference type="PROSITE" id="PS51192"/>
    </source>
</evidence>
<dbReference type="InterPro" id="IPR027417">
    <property type="entry name" value="P-loop_NTPase"/>
</dbReference>
<evidence type="ECO:0000313" key="14">
    <source>
        <dbReference type="EMBL" id="GLC54776.1"/>
    </source>
</evidence>
<dbReference type="Pfam" id="PF09111">
    <property type="entry name" value="SLIDE"/>
    <property type="match status" value="1"/>
</dbReference>
<feature type="compositionally biased region" description="Acidic residues" evidence="10">
    <location>
        <begin position="12"/>
        <end position="50"/>
    </location>
</feature>
<comment type="caution">
    <text evidence="14">The sequence shown here is derived from an EMBL/GenBank/DDBJ whole genome shotgun (WGS) entry which is preliminary data.</text>
</comment>
<dbReference type="Pfam" id="PF00271">
    <property type="entry name" value="Helicase_C"/>
    <property type="match status" value="1"/>
</dbReference>
<comment type="subcellular location">
    <subcellularLocation>
        <location evidence="1">Nucleus</location>
    </subcellularLocation>
</comment>
<evidence type="ECO:0000313" key="15">
    <source>
        <dbReference type="Proteomes" id="UP001165080"/>
    </source>
</evidence>
<keyword evidence="6" id="KW-0378">Hydrolase</keyword>
<dbReference type="Gene3D" id="3.40.50.300">
    <property type="entry name" value="P-loop containing nucleotide triphosphate hydrolases"/>
    <property type="match status" value="1"/>
</dbReference>
<gene>
    <name evidence="14" type="primary">PLEST006200</name>
    <name evidence="14" type="ORF">PLESTB_000904700</name>
</gene>
<dbReference type="PROSITE" id="PS51293">
    <property type="entry name" value="SANT"/>
    <property type="match status" value="1"/>
</dbReference>
<dbReference type="OrthoDB" id="5857104at2759"/>
<keyword evidence="4" id="KW-0677">Repeat</keyword>
<dbReference type="FunFam" id="1.10.10.60:FF:000022">
    <property type="entry name" value="ISWI chromatin-remodeling complex ATPase CHR11 isoform A"/>
    <property type="match status" value="1"/>
</dbReference>
<dbReference type="CDD" id="cd00167">
    <property type="entry name" value="SANT"/>
    <property type="match status" value="2"/>
</dbReference>
<name>A0A9W6BM41_9CHLO</name>
<dbReference type="SUPFAM" id="SSF46689">
    <property type="entry name" value="Homeodomain-like"/>
    <property type="match status" value="2"/>
</dbReference>
<feature type="region of interest" description="Disordered" evidence="10">
    <location>
        <begin position="1"/>
        <end position="77"/>
    </location>
</feature>
<dbReference type="SMART" id="SM00490">
    <property type="entry name" value="HELICc"/>
    <property type="match status" value="1"/>
</dbReference>
<feature type="compositionally biased region" description="Gly residues" evidence="10">
    <location>
        <begin position="1024"/>
        <end position="1051"/>
    </location>
</feature>
<dbReference type="Gene3D" id="1.10.10.60">
    <property type="entry name" value="Homeodomain-like"/>
    <property type="match status" value="2"/>
</dbReference>
<dbReference type="AlphaFoldDB" id="A0A9W6BM41"/>
<dbReference type="Gene3D" id="1.10.1040.30">
    <property type="entry name" value="ISWI, HAND domain"/>
    <property type="match status" value="1"/>
</dbReference>
<dbReference type="SUPFAM" id="SSF52540">
    <property type="entry name" value="P-loop containing nucleoside triphosphate hydrolases"/>
    <property type="match status" value="2"/>
</dbReference>
<dbReference type="GO" id="GO:0034728">
    <property type="term" value="P:nucleosome organization"/>
    <property type="evidence" value="ECO:0007669"/>
    <property type="project" value="TreeGrafter"/>
</dbReference>
<dbReference type="FunFam" id="1.10.10.60:FF:000049">
    <property type="entry name" value="SWI/SNF-related matrix-associated actin-dependent regulator of chromatin subfamily A member"/>
    <property type="match status" value="1"/>
</dbReference>
<dbReference type="GO" id="GO:0005524">
    <property type="term" value="F:ATP binding"/>
    <property type="evidence" value="ECO:0007669"/>
    <property type="project" value="UniProtKB-KW"/>
</dbReference>
<feature type="domain" description="Helicase C-terminal" evidence="12">
    <location>
        <begin position="479"/>
        <end position="630"/>
    </location>
</feature>
<evidence type="ECO:0000256" key="3">
    <source>
        <dbReference type="ARBA" id="ARBA00022553"/>
    </source>
</evidence>
<feature type="compositionally biased region" description="Low complexity" evidence="10">
    <location>
        <begin position="809"/>
        <end position="821"/>
    </location>
</feature>
<keyword evidence="7" id="KW-0067">ATP-binding</keyword>
<keyword evidence="15" id="KW-1185">Reference proteome</keyword>
<dbReference type="GO" id="GO:0016887">
    <property type="term" value="F:ATP hydrolysis activity"/>
    <property type="evidence" value="ECO:0007669"/>
    <property type="project" value="TreeGrafter"/>
</dbReference>
<feature type="domain" description="Helicase ATP-binding" evidence="11">
    <location>
        <begin position="184"/>
        <end position="349"/>
    </location>
</feature>
<dbReference type="Proteomes" id="UP001165080">
    <property type="component" value="Unassembled WGS sequence"/>
</dbReference>
<dbReference type="InterPro" id="IPR015195">
    <property type="entry name" value="SLIDE"/>
</dbReference>
<dbReference type="GO" id="GO:0031010">
    <property type="term" value="C:ISWI-type complex"/>
    <property type="evidence" value="ECO:0007669"/>
    <property type="project" value="UniProtKB-ARBA"/>
</dbReference>
<accession>A0A9W6BM41</accession>
<dbReference type="Pfam" id="PF09110">
    <property type="entry name" value="HAND"/>
    <property type="match status" value="1"/>
</dbReference>
<keyword evidence="9" id="KW-0539">Nucleus</keyword>
<keyword evidence="5" id="KW-0547">Nucleotide-binding</keyword>
<dbReference type="CDD" id="cd17997">
    <property type="entry name" value="DEXHc_SMARCA1_SMARCA5"/>
    <property type="match status" value="1"/>
</dbReference>
<dbReference type="SMART" id="SM00487">
    <property type="entry name" value="DEXDc"/>
    <property type="match status" value="1"/>
</dbReference>
<keyword evidence="8" id="KW-0156">Chromatin regulator</keyword>
<dbReference type="GO" id="GO:0031491">
    <property type="term" value="F:nucleosome binding"/>
    <property type="evidence" value="ECO:0007669"/>
    <property type="project" value="InterPro"/>
</dbReference>
<feature type="compositionally biased region" description="Low complexity" evidence="10">
    <location>
        <begin position="1058"/>
        <end position="1075"/>
    </location>
</feature>
<feature type="domain" description="SANT" evidence="13">
    <location>
        <begin position="842"/>
        <end position="894"/>
    </location>
</feature>
<dbReference type="PROSITE" id="PS51192">
    <property type="entry name" value="HELICASE_ATP_BIND_1"/>
    <property type="match status" value="1"/>
</dbReference>
<dbReference type="SUPFAM" id="SSF101224">
    <property type="entry name" value="HAND domain of the nucleosome remodeling ATPase ISWI"/>
    <property type="match status" value="1"/>
</dbReference>
<dbReference type="InterPro" id="IPR001005">
    <property type="entry name" value="SANT/Myb"/>
</dbReference>
<dbReference type="InterPro" id="IPR014001">
    <property type="entry name" value="Helicase_ATP-bd"/>
</dbReference>
<dbReference type="InterPro" id="IPR038718">
    <property type="entry name" value="SNF2-like_sf"/>
</dbReference>
<dbReference type="Gene3D" id="1.20.5.1190">
    <property type="entry name" value="iswi atpase"/>
    <property type="match status" value="1"/>
</dbReference>
<feature type="region of interest" description="Disordered" evidence="10">
    <location>
        <begin position="808"/>
        <end position="836"/>
    </location>
</feature>
<dbReference type="InterPro" id="IPR015194">
    <property type="entry name" value="ISWI_HAND-dom"/>
</dbReference>
<dbReference type="InterPro" id="IPR001650">
    <property type="entry name" value="Helicase_C-like"/>
</dbReference>
<evidence type="ECO:0000256" key="5">
    <source>
        <dbReference type="ARBA" id="ARBA00022741"/>
    </source>
</evidence>
<evidence type="ECO:0000256" key="6">
    <source>
        <dbReference type="ARBA" id="ARBA00022801"/>
    </source>
</evidence>
<organism evidence="14 15">
    <name type="scientific">Pleodorina starrii</name>
    <dbReference type="NCBI Taxonomy" id="330485"/>
    <lineage>
        <taxon>Eukaryota</taxon>
        <taxon>Viridiplantae</taxon>
        <taxon>Chlorophyta</taxon>
        <taxon>core chlorophytes</taxon>
        <taxon>Chlorophyceae</taxon>
        <taxon>CS clade</taxon>
        <taxon>Chlamydomonadales</taxon>
        <taxon>Volvocaceae</taxon>
        <taxon>Pleodorina</taxon>
    </lineage>
</organism>
<keyword evidence="3" id="KW-0597">Phosphoprotein</keyword>
<reference evidence="14 15" key="1">
    <citation type="journal article" date="2023" name="Commun. Biol.">
        <title>Reorganization of the ancestral sex-determining regions during the evolution of trioecy in Pleodorina starrii.</title>
        <authorList>
            <person name="Takahashi K."/>
            <person name="Suzuki S."/>
            <person name="Kawai-Toyooka H."/>
            <person name="Yamamoto K."/>
            <person name="Hamaji T."/>
            <person name="Ootsuki R."/>
            <person name="Yamaguchi H."/>
            <person name="Kawachi M."/>
            <person name="Higashiyama T."/>
            <person name="Nozaki H."/>
        </authorList>
    </citation>
    <scope>NUCLEOTIDE SEQUENCE [LARGE SCALE GENOMIC DNA]</scope>
    <source>
        <strain evidence="14 15">NIES-4479</strain>
    </source>
</reference>
<dbReference type="Gene3D" id="3.40.50.10810">
    <property type="entry name" value="Tandem AAA-ATPase domain"/>
    <property type="match status" value="1"/>
</dbReference>
<dbReference type="InterPro" id="IPR017884">
    <property type="entry name" value="SANT_dom"/>
</dbReference>
<feature type="compositionally biased region" description="Low complexity" evidence="10">
    <location>
        <begin position="1"/>
        <end position="11"/>
    </location>
</feature>
<protein>
    <submittedName>
        <fullName evidence="14">Uncharacterized protein</fullName>
    </submittedName>
</protein>
<evidence type="ECO:0000256" key="2">
    <source>
        <dbReference type="ARBA" id="ARBA00009687"/>
    </source>
</evidence>
<evidence type="ECO:0000259" key="12">
    <source>
        <dbReference type="PROSITE" id="PS51194"/>
    </source>
</evidence>